<dbReference type="AlphaFoldDB" id="A0A0D9XRD3"/>
<dbReference type="Gramene" id="LPERR11G08800.1">
    <property type="protein sequence ID" value="LPERR11G08800.1"/>
    <property type="gene ID" value="LPERR11G08800"/>
</dbReference>
<dbReference type="EnsemblPlants" id="LPERR11G08800.1">
    <property type="protein sequence ID" value="LPERR11G08800.1"/>
    <property type="gene ID" value="LPERR11G08800"/>
</dbReference>
<name>A0A0D9XRD3_9ORYZ</name>
<reference evidence="2" key="2">
    <citation type="submission" date="2013-12" db="EMBL/GenBank/DDBJ databases">
        <authorList>
            <person name="Yu Y."/>
            <person name="Lee S."/>
            <person name="de Baynast K."/>
            <person name="Wissotski M."/>
            <person name="Liu L."/>
            <person name="Talag J."/>
            <person name="Goicoechea J."/>
            <person name="Angelova A."/>
            <person name="Jetty R."/>
            <person name="Kudrna D."/>
            <person name="Golser W."/>
            <person name="Rivera L."/>
            <person name="Zhang J."/>
            <person name="Wing R."/>
        </authorList>
    </citation>
    <scope>NUCLEOTIDE SEQUENCE</scope>
</reference>
<protein>
    <submittedName>
        <fullName evidence="1">Uncharacterized protein</fullName>
    </submittedName>
</protein>
<sequence length="106" mass="12463">MTTTGDEIGSSPPAVAPNEDYESWTFQQKLDDLLNSDPNRNIMPKYPKHAAMMKEKLRLHLEGLDMFKEGKNGRPLKKLRDKKKALLTILSWWYPMKRLLNMFHQF</sequence>
<proteinExistence type="predicted"/>
<reference evidence="1 2" key="1">
    <citation type="submission" date="2012-08" db="EMBL/GenBank/DDBJ databases">
        <title>Oryza genome evolution.</title>
        <authorList>
            <person name="Wing R.A."/>
        </authorList>
    </citation>
    <scope>NUCLEOTIDE SEQUENCE</scope>
</reference>
<reference evidence="1" key="3">
    <citation type="submission" date="2015-04" db="UniProtKB">
        <authorList>
            <consortium name="EnsemblPlants"/>
        </authorList>
    </citation>
    <scope>IDENTIFICATION</scope>
</reference>
<dbReference type="Proteomes" id="UP000032180">
    <property type="component" value="Chromosome 11"/>
</dbReference>
<accession>A0A0D9XRD3</accession>
<evidence type="ECO:0000313" key="1">
    <source>
        <dbReference type="EnsemblPlants" id="LPERR11G08800.1"/>
    </source>
</evidence>
<dbReference type="HOGENOM" id="CLU_2227008_0_0_1"/>
<keyword evidence="2" id="KW-1185">Reference proteome</keyword>
<organism evidence="1 2">
    <name type="scientific">Leersia perrieri</name>
    <dbReference type="NCBI Taxonomy" id="77586"/>
    <lineage>
        <taxon>Eukaryota</taxon>
        <taxon>Viridiplantae</taxon>
        <taxon>Streptophyta</taxon>
        <taxon>Embryophyta</taxon>
        <taxon>Tracheophyta</taxon>
        <taxon>Spermatophyta</taxon>
        <taxon>Magnoliopsida</taxon>
        <taxon>Liliopsida</taxon>
        <taxon>Poales</taxon>
        <taxon>Poaceae</taxon>
        <taxon>BOP clade</taxon>
        <taxon>Oryzoideae</taxon>
        <taxon>Oryzeae</taxon>
        <taxon>Oryzinae</taxon>
        <taxon>Leersia</taxon>
    </lineage>
</organism>
<evidence type="ECO:0000313" key="2">
    <source>
        <dbReference type="Proteomes" id="UP000032180"/>
    </source>
</evidence>